<organism evidence="4 5">
    <name type="scientific">Stieleria magnilauensis</name>
    <dbReference type="NCBI Taxonomy" id="2527963"/>
    <lineage>
        <taxon>Bacteria</taxon>
        <taxon>Pseudomonadati</taxon>
        <taxon>Planctomycetota</taxon>
        <taxon>Planctomycetia</taxon>
        <taxon>Pirellulales</taxon>
        <taxon>Pirellulaceae</taxon>
        <taxon>Stieleria</taxon>
    </lineage>
</organism>
<dbReference type="EMBL" id="CP036432">
    <property type="protein sequence ID" value="QDV84540.1"/>
    <property type="molecule type" value="Genomic_DNA"/>
</dbReference>
<dbReference type="Proteomes" id="UP000318081">
    <property type="component" value="Chromosome"/>
</dbReference>
<dbReference type="InterPro" id="IPR011044">
    <property type="entry name" value="Quino_amine_DH_bsu"/>
</dbReference>
<gene>
    <name evidence="4" type="ORF">TBK1r_34910</name>
</gene>
<accession>A0ABX5XRC0</accession>
<dbReference type="InterPro" id="IPR015943">
    <property type="entry name" value="WD40/YVTN_repeat-like_dom_sf"/>
</dbReference>
<evidence type="ECO:0000256" key="2">
    <source>
        <dbReference type="ARBA" id="ARBA00022737"/>
    </source>
</evidence>
<evidence type="ECO:0000256" key="3">
    <source>
        <dbReference type="PROSITE-ProRule" id="PRU00221"/>
    </source>
</evidence>
<dbReference type="InterPro" id="IPR001680">
    <property type="entry name" value="WD40_rpt"/>
</dbReference>
<dbReference type="SUPFAM" id="SSF50969">
    <property type="entry name" value="YVTN repeat-like/Quinoprotein amine dehydrogenase"/>
    <property type="match status" value="1"/>
</dbReference>
<dbReference type="SMART" id="SM00320">
    <property type="entry name" value="WD40"/>
    <property type="match status" value="4"/>
</dbReference>
<keyword evidence="1 3" id="KW-0853">WD repeat</keyword>
<dbReference type="PROSITE" id="PS50082">
    <property type="entry name" value="WD_REPEATS_2"/>
    <property type="match status" value="1"/>
</dbReference>
<evidence type="ECO:0000256" key="1">
    <source>
        <dbReference type="ARBA" id="ARBA00022574"/>
    </source>
</evidence>
<keyword evidence="2" id="KW-0677">Repeat</keyword>
<keyword evidence="5" id="KW-1185">Reference proteome</keyword>
<evidence type="ECO:0008006" key="6">
    <source>
        <dbReference type="Google" id="ProtNLM"/>
    </source>
</evidence>
<evidence type="ECO:0000313" key="4">
    <source>
        <dbReference type="EMBL" id="QDV84540.1"/>
    </source>
</evidence>
<proteinExistence type="predicted"/>
<protein>
    <recommendedName>
        <fullName evidence="6">WD domain, G-beta repeat</fullName>
    </recommendedName>
</protein>
<reference evidence="4 5" key="1">
    <citation type="submission" date="2019-02" db="EMBL/GenBank/DDBJ databases">
        <title>Deep-cultivation of Planctomycetes and their phenomic and genomic characterization uncovers novel biology.</title>
        <authorList>
            <person name="Wiegand S."/>
            <person name="Jogler M."/>
            <person name="Boedeker C."/>
            <person name="Pinto D."/>
            <person name="Vollmers J."/>
            <person name="Rivas-Marin E."/>
            <person name="Kohn T."/>
            <person name="Peeters S.H."/>
            <person name="Heuer A."/>
            <person name="Rast P."/>
            <person name="Oberbeckmann S."/>
            <person name="Bunk B."/>
            <person name="Jeske O."/>
            <person name="Meyerdierks A."/>
            <person name="Storesund J.E."/>
            <person name="Kallscheuer N."/>
            <person name="Luecker S."/>
            <person name="Lage O.M."/>
            <person name="Pohl T."/>
            <person name="Merkel B.J."/>
            <person name="Hornburger P."/>
            <person name="Mueller R.-W."/>
            <person name="Bruemmer F."/>
            <person name="Labrenz M."/>
            <person name="Spormann A.M."/>
            <person name="Op den Camp H."/>
            <person name="Overmann J."/>
            <person name="Amann R."/>
            <person name="Jetten M.S.M."/>
            <person name="Mascher T."/>
            <person name="Medema M.H."/>
            <person name="Devos D.P."/>
            <person name="Kaster A.-K."/>
            <person name="Ovreas L."/>
            <person name="Rohde M."/>
            <person name="Galperin M.Y."/>
            <person name="Jogler C."/>
        </authorList>
    </citation>
    <scope>NUCLEOTIDE SEQUENCE [LARGE SCALE GENOMIC DNA]</scope>
    <source>
        <strain evidence="4 5">TBK1r</strain>
    </source>
</reference>
<dbReference type="PANTHER" id="PTHR19848">
    <property type="entry name" value="WD40 REPEAT PROTEIN"/>
    <property type="match status" value="1"/>
</dbReference>
<dbReference type="PANTHER" id="PTHR19848:SF8">
    <property type="entry name" value="F-BOX AND WD REPEAT DOMAIN CONTAINING 7"/>
    <property type="match status" value="1"/>
</dbReference>
<dbReference type="Gene3D" id="2.130.10.10">
    <property type="entry name" value="YVTN repeat-like/Quinoprotein amine dehydrogenase"/>
    <property type="match status" value="2"/>
</dbReference>
<name>A0ABX5XRC0_9BACT</name>
<evidence type="ECO:0000313" key="5">
    <source>
        <dbReference type="Proteomes" id="UP000318081"/>
    </source>
</evidence>
<sequence length="385" mass="42442">MRIQRPWMTWKHVTDFVALWGLLLGGVLVLAGAEAIVIWGTGFRYQPVTETRSVWFEDLSFNRSTGMAAVVVRSKLNAQTEGIKSDIVLMNLKTHEAISLNAYHLQPYAVALSPDASTIAVVGADAKVRLLTGVTPMAHAKMMAEIKTIDGATIHDPIQVLFSPDGEKLAAINDNDVWVWSLTENRLLHQYPHRHVTHAGTQKALAFSADSQRILSGNVDGGISIRDLKSGKILKRIASSERSIFDAEYFEQGRFLMVMNNGAPHEISLYPVESGPANADKRRWACRASAPVVAIDERGDWAAIASYRHGKHLICILDLQTGTEQCVLPAHTTPIMGLATSDRTLYSWDSGGTILEWDMDAKTRTRSFSVLEWVLNSVETTPAVP</sequence>
<feature type="repeat" description="WD" evidence="3">
    <location>
        <begin position="195"/>
        <end position="236"/>
    </location>
</feature>